<evidence type="ECO:0000313" key="4">
    <source>
        <dbReference type="Proteomes" id="UP001249760"/>
    </source>
</evidence>
<feature type="region of interest" description="Disordered" evidence="1">
    <location>
        <begin position="26"/>
        <end position="74"/>
    </location>
</feature>
<evidence type="ECO:0000313" key="3">
    <source>
        <dbReference type="EMBL" id="MDT6986830.1"/>
    </source>
</evidence>
<name>A0ABU3JY39_9ACTN</name>
<dbReference type="PROSITE" id="PS51257">
    <property type="entry name" value="PROKAR_LIPOPROTEIN"/>
    <property type="match status" value="1"/>
</dbReference>
<feature type="signal peptide" evidence="2">
    <location>
        <begin position="1"/>
        <end position="26"/>
    </location>
</feature>
<proteinExistence type="predicted"/>
<dbReference type="RefSeq" id="WP_394307447.1">
    <property type="nucleotide sequence ID" value="NZ_JASKMA010000021.1"/>
</dbReference>
<organism evidence="3 4">
    <name type="scientific">Streptomyces lusitanus</name>
    <dbReference type="NCBI Taxonomy" id="68232"/>
    <lineage>
        <taxon>Bacteria</taxon>
        <taxon>Bacillati</taxon>
        <taxon>Actinomycetota</taxon>
        <taxon>Actinomycetes</taxon>
        <taxon>Kitasatosporales</taxon>
        <taxon>Streptomycetaceae</taxon>
        <taxon>Streptomyces</taxon>
    </lineage>
</organism>
<evidence type="ECO:0000256" key="1">
    <source>
        <dbReference type="SAM" id="MobiDB-lite"/>
    </source>
</evidence>
<feature type="chain" id="PRO_5047376099" description="Lipoprotein" evidence="2">
    <location>
        <begin position="27"/>
        <end position="175"/>
    </location>
</feature>
<comment type="caution">
    <text evidence="3">The sequence shown here is derived from an EMBL/GenBank/DDBJ whole genome shotgun (WGS) entry which is preliminary data.</text>
</comment>
<keyword evidence="4" id="KW-1185">Reference proteome</keyword>
<evidence type="ECO:0000256" key="2">
    <source>
        <dbReference type="SAM" id="SignalP"/>
    </source>
</evidence>
<sequence>MVRTSTTSLALAAVVAVALSLTSCSSGDGNDGGGGNGGGNGGGKDRSAGGAGATVSASASATPSPSPSPTGPCADGSCEITVGVGDVVEVPATYGLGPIEVTAVGGDEVEMAAPLHGSGYSIAGCSGGGGVTSQGGGGVRIQCGVGPAATLNDAMRLTVVEVRGTSAVLRIAPVS</sequence>
<keyword evidence="2" id="KW-0732">Signal</keyword>
<feature type="compositionally biased region" description="Low complexity" evidence="1">
    <location>
        <begin position="53"/>
        <end position="63"/>
    </location>
</feature>
<dbReference type="EMBL" id="JASKMA010000021">
    <property type="protein sequence ID" value="MDT6986830.1"/>
    <property type="molecule type" value="Genomic_DNA"/>
</dbReference>
<protein>
    <recommendedName>
        <fullName evidence="5">Lipoprotein</fullName>
    </recommendedName>
</protein>
<reference evidence="3 4" key="1">
    <citation type="submission" date="2023-05" db="EMBL/GenBank/DDBJ databases">
        <title>Streptomyces fuscus sp. nov., a brown-black pigment producing actinomyces isolated from dry sand of Sea duck farm.</title>
        <authorList>
            <person name="Xie J."/>
            <person name="Shen N."/>
        </authorList>
    </citation>
    <scope>NUCLEOTIDE SEQUENCE [LARGE SCALE GENOMIC DNA]</scope>
    <source>
        <strain evidence="3 4">CGMCC 4.1745</strain>
    </source>
</reference>
<dbReference type="Proteomes" id="UP001249760">
    <property type="component" value="Unassembled WGS sequence"/>
</dbReference>
<accession>A0ABU3JY39</accession>
<feature type="compositionally biased region" description="Gly residues" evidence="1">
    <location>
        <begin position="29"/>
        <end position="42"/>
    </location>
</feature>
<evidence type="ECO:0008006" key="5">
    <source>
        <dbReference type="Google" id="ProtNLM"/>
    </source>
</evidence>
<gene>
    <name evidence="3" type="ORF">QNO04_25600</name>
</gene>